<organism evidence="2 3">
    <name type="scientific">Marinobacter xestospongiae</name>
    <dbReference type="NCBI Taxonomy" id="994319"/>
    <lineage>
        <taxon>Bacteria</taxon>
        <taxon>Pseudomonadati</taxon>
        <taxon>Pseudomonadota</taxon>
        <taxon>Gammaproteobacteria</taxon>
        <taxon>Pseudomonadales</taxon>
        <taxon>Marinobacteraceae</taxon>
        <taxon>Marinobacter</taxon>
    </lineage>
</organism>
<dbReference type="RefSeq" id="WP_316972885.1">
    <property type="nucleotide sequence ID" value="NZ_JAWIIJ010000003.1"/>
</dbReference>
<evidence type="ECO:0000256" key="1">
    <source>
        <dbReference type="SAM" id="Phobius"/>
    </source>
</evidence>
<keyword evidence="1" id="KW-0812">Transmembrane</keyword>
<dbReference type="Proteomes" id="UP001269819">
    <property type="component" value="Unassembled WGS sequence"/>
</dbReference>
<keyword evidence="3" id="KW-1185">Reference proteome</keyword>
<protein>
    <recommendedName>
        <fullName evidence="4">DUF4190 domain-containing protein</fullName>
    </recommendedName>
</protein>
<comment type="caution">
    <text evidence="2">The sequence shown here is derived from an EMBL/GenBank/DDBJ whole genome shotgun (WGS) entry which is preliminary data.</text>
</comment>
<reference evidence="2 3" key="1">
    <citation type="submission" date="2023-10" db="EMBL/GenBank/DDBJ databases">
        <title>Characteristics and mechanism of a salt-tolerant marine origin heterotrophic nitrifying- aerobic denitrifying bacteria Marinobacter xestospongiae HN1.</title>
        <authorList>
            <person name="Qi R."/>
        </authorList>
    </citation>
    <scope>NUCLEOTIDE SEQUENCE [LARGE SCALE GENOMIC DNA]</scope>
    <source>
        <strain evidence="2 3">HN1</strain>
    </source>
</reference>
<gene>
    <name evidence="2" type="ORF">RYS15_05010</name>
</gene>
<evidence type="ECO:0000313" key="3">
    <source>
        <dbReference type="Proteomes" id="UP001269819"/>
    </source>
</evidence>
<keyword evidence="1" id="KW-1133">Transmembrane helix</keyword>
<evidence type="ECO:0008006" key="4">
    <source>
        <dbReference type="Google" id="ProtNLM"/>
    </source>
</evidence>
<dbReference type="EMBL" id="JAWIIJ010000003">
    <property type="protein sequence ID" value="MDV2078029.1"/>
    <property type="molecule type" value="Genomic_DNA"/>
</dbReference>
<sequence length="75" mass="7751">MNINLAMVPFILGFVTLVPAALAALVARKQKRSVGMCALVAFVLGMISMIGGWVYLAVLTLLPPATPDTPPGNAG</sequence>
<evidence type="ECO:0000313" key="2">
    <source>
        <dbReference type="EMBL" id="MDV2078029.1"/>
    </source>
</evidence>
<feature type="transmembrane region" description="Helical" evidence="1">
    <location>
        <begin position="6"/>
        <end position="27"/>
    </location>
</feature>
<accession>A0ABU3VUT4</accession>
<feature type="transmembrane region" description="Helical" evidence="1">
    <location>
        <begin position="39"/>
        <end position="62"/>
    </location>
</feature>
<name>A0ABU3VUT4_9GAMM</name>
<proteinExistence type="predicted"/>
<keyword evidence="1" id="KW-0472">Membrane</keyword>